<dbReference type="InterPro" id="IPR029470">
    <property type="entry name" value="PDDEXK_4"/>
</dbReference>
<keyword evidence="2" id="KW-1185">Reference proteome</keyword>
<accession>A0A8J6Q4B1</accession>
<comment type="caution">
    <text evidence="1">The sequence shown here is derived from an EMBL/GenBank/DDBJ whole genome shotgun (WGS) entry which is preliminary data.</text>
</comment>
<organism evidence="1 2">
    <name type="scientific">Aestuariibaculum sediminum</name>
    <dbReference type="NCBI Taxonomy" id="2770637"/>
    <lineage>
        <taxon>Bacteria</taxon>
        <taxon>Pseudomonadati</taxon>
        <taxon>Bacteroidota</taxon>
        <taxon>Flavobacteriia</taxon>
        <taxon>Flavobacteriales</taxon>
        <taxon>Flavobacteriaceae</taxon>
    </lineage>
</organism>
<sequence>MKYTQEIKLIKDTKRIIAHHNEVARLKGQTFNVFSILKMEHQENSTHSAFIGELLNPKGTHLKGDLFLKIFLNKINDNRIKIEQSTVSLEKHIGVRDDCQQRGGRVDIYITDQTNSICVENKIYAPDQNVQIQRYCNHNKGFNTVYYLTLKGKEASKESKCELKEGEDYYCISYKTDIIEWLEDCLKESVDTPILRESIKQYIILLKKLTNQLSDKTMEKEIHKLIKDNYNAAQTISSAISDVEMEAVERFVKEVADKLVNNLNDDWKVIADDDLSQPWKGIVITNQSWEVNIQIKLEGASKMPWQKSIYGIKAPSDLVDRNKLTDTLEGNDFFTSGFRRSATWPYYANLLYFDDAAERSKLFDDNRRNELKDFVVDKLLELCEASETLIASLKDVNE</sequence>
<gene>
    <name evidence="1" type="ORF">ICJ83_14610</name>
</gene>
<protein>
    <submittedName>
        <fullName evidence="1">PD-(D/E)XK nuclease family protein</fullName>
    </submittedName>
</protein>
<evidence type="ECO:0000313" key="2">
    <source>
        <dbReference type="Proteomes" id="UP000600588"/>
    </source>
</evidence>
<dbReference type="EMBL" id="JACVXB010000007">
    <property type="protein sequence ID" value="MBD0833365.1"/>
    <property type="molecule type" value="Genomic_DNA"/>
</dbReference>
<dbReference type="AlphaFoldDB" id="A0A8J6Q4B1"/>
<name>A0A8J6Q4B1_9FLAO</name>
<dbReference type="Pfam" id="PF14281">
    <property type="entry name" value="PDDEXK_4"/>
    <property type="match status" value="1"/>
</dbReference>
<dbReference type="Proteomes" id="UP000600588">
    <property type="component" value="Unassembled WGS sequence"/>
</dbReference>
<evidence type="ECO:0000313" key="1">
    <source>
        <dbReference type="EMBL" id="MBD0833365.1"/>
    </source>
</evidence>
<dbReference type="RefSeq" id="WP_188231144.1">
    <property type="nucleotide sequence ID" value="NZ_JACVXB010000007.1"/>
</dbReference>
<proteinExistence type="predicted"/>
<reference evidence="1 2" key="1">
    <citation type="submission" date="2020-09" db="EMBL/GenBank/DDBJ databases">
        <title>TT11 complete genome.</title>
        <authorList>
            <person name="Wu Z."/>
        </authorList>
    </citation>
    <scope>NUCLEOTIDE SEQUENCE [LARGE SCALE GENOMIC DNA]</scope>
    <source>
        <strain evidence="1 2">TT11</strain>
    </source>
</reference>